<organism evidence="2">
    <name type="scientific">viral metagenome</name>
    <dbReference type="NCBI Taxonomy" id="1070528"/>
    <lineage>
        <taxon>unclassified sequences</taxon>
        <taxon>metagenomes</taxon>
        <taxon>organismal metagenomes</taxon>
    </lineage>
</organism>
<sequence length="237" mass="27051">MNYKNLYTISLIVVCTLLIGIVINQYTEKKYISNSLLLFWDIYCKTAILDYINKLDYLVISIPHREKIGDIIKVGSNYYCLMNKHPQEYSNISILLDEITKTCKYLRVDSLIGISTAGSDHYSVGRVLQFNSAIIENYREYSLQSSYVEGKKILYKTSEFISQPIINTKRLISPTNSQVASGEDEFVTYLVSNKLNIFSLTLTGISNNKNLNMYKDGGGKIAAKNIIHFLFSQFILL</sequence>
<evidence type="ECO:0000313" key="2">
    <source>
        <dbReference type="EMBL" id="QHS88953.1"/>
    </source>
</evidence>
<dbReference type="AlphaFoldDB" id="A0A6C0BBY8"/>
<name>A0A6C0BBY8_9ZZZZ</name>
<keyword evidence="1" id="KW-0812">Transmembrane</keyword>
<reference evidence="2" key="1">
    <citation type="journal article" date="2020" name="Nature">
        <title>Giant virus diversity and host interactions through global metagenomics.</title>
        <authorList>
            <person name="Schulz F."/>
            <person name="Roux S."/>
            <person name="Paez-Espino D."/>
            <person name="Jungbluth S."/>
            <person name="Walsh D.A."/>
            <person name="Denef V.J."/>
            <person name="McMahon K.D."/>
            <person name="Konstantinidis K.T."/>
            <person name="Eloe-Fadrosh E.A."/>
            <person name="Kyrpides N.C."/>
            <person name="Woyke T."/>
        </authorList>
    </citation>
    <scope>NUCLEOTIDE SEQUENCE</scope>
    <source>
        <strain evidence="2">GVMAG-M-3300010158-59</strain>
    </source>
</reference>
<evidence type="ECO:0000256" key="1">
    <source>
        <dbReference type="SAM" id="Phobius"/>
    </source>
</evidence>
<feature type="transmembrane region" description="Helical" evidence="1">
    <location>
        <begin position="6"/>
        <end position="26"/>
    </location>
</feature>
<accession>A0A6C0BBY8</accession>
<protein>
    <recommendedName>
        <fullName evidence="3">Nucleoside phosphorylase domain-containing protein</fullName>
    </recommendedName>
</protein>
<evidence type="ECO:0008006" key="3">
    <source>
        <dbReference type="Google" id="ProtNLM"/>
    </source>
</evidence>
<keyword evidence="1" id="KW-1133">Transmembrane helix</keyword>
<dbReference type="EMBL" id="MN739103">
    <property type="protein sequence ID" value="QHS88953.1"/>
    <property type="molecule type" value="Genomic_DNA"/>
</dbReference>
<keyword evidence="1" id="KW-0472">Membrane</keyword>
<proteinExistence type="predicted"/>